<evidence type="ECO:0000313" key="4">
    <source>
        <dbReference type="Proteomes" id="UP000318349"/>
    </source>
</evidence>
<name>A0A557SLN4_9RHOO</name>
<dbReference type="EMBL" id="VMNI01000006">
    <property type="protein sequence ID" value="TVO78260.1"/>
    <property type="molecule type" value="Genomic_DNA"/>
</dbReference>
<dbReference type="InterPro" id="IPR054828">
    <property type="entry name" value="Vit_B12_bind_prot"/>
</dbReference>
<dbReference type="SUPFAM" id="SSF53807">
    <property type="entry name" value="Helical backbone' metal receptor"/>
    <property type="match status" value="1"/>
</dbReference>
<dbReference type="NCBIfam" id="NF038402">
    <property type="entry name" value="TroA_like"/>
    <property type="match status" value="1"/>
</dbReference>
<gene>
    <name evidence="3" type="ORF">FHP89_07215</name>
</gene>
<dbReference type="AlphaFoldDB" id="A0A557SLN4"/>
<dbReference type="PANTHER" id="PTHR30535:SF35">
    <property type="entry name" value="PERIPLASMIC BINDING PROTEIN"/>
    <property type="match status" value="1"/>
</dbReference>
<reference evidence="3 4" key="1">
    <citation type="submission" date="2019-07" db="EMBL/GenBank/DDBJ databases">
        <title>The pathways for chlorine oxyanion respiration interact through the shared metabolite chlorate.</title>
        <authorList>
            <person name="Barnum T.P."/>
            <person name="Cheng Y."/>
            <person name="Hill K.A."/>
            <person name="Lucas L.N."/>
            <person name="Carlson H.K."/>
            <person name="Coates J.D."/>
        </authorList>
    </citation>
    <scope>NUCLEOTIDE SEQUENCE [LARGE SCALE GENOMIC DNA]</scope>
    <source>
        <strain evidence="3 4">SFB-1</strain>
    </source>
</reference>
<organism evidence="3 4">
    <name type="scientific">Denitromonas halophila</name>
    <dbReference type="NCBI Taxonomy" id="1629404"/>
    <lineage>
        <taxon>Bacteria</taxon>
        <taxon>Pseudomonadati</taxon>
        <taxon>Pseudomonadota</taxon>
        <taxon>Betaproteobacteria</taxon>
        <taxon>Rhodocyclales</taxon>
        <taxon>Zoogloeaceae</taxon>
        <taxon>Denitromonas</taxon>
    </lineage>
</organism>
<dbReference type="Pfam" id="PF01497">
    <property type="entry name" value="Peripla_BP_2"/>
    <property type="match status" value="1"/>
</dbReference>
<accession>A0A557SLN4</accession>
<dbReference type="InterPro" id="IPR002491">
    <property type="entry name" value="ABC_transptr_periplasmic_BD"/>
</dbReference>
<keyword evidence="1" id="KW-0732">Signal</keyword>
<feature type="domain" description="Fe/B12 periplasmic-binding" evidence="2">
    <location>
        <begin position="24"/>
        <end position="272"/>
    </location>
</feature>
<dbReference type="Proteomes" id="UP000318349">
    <property type="component" value="Unassembled WGS sequence"/>
</dbReference>
<evidence type="ECO:0000259" key="2">
    <source>
        <dbReference type="PROSITE" id="PS50983"/>
    </source>
</evidence>
<dbReference type="PANTHER" id="PTHR30535">
    <property type="entry name" value="VITAMIN B12-BINDING PROTEIN"/>
    <property type="match status" value="1"/>
</dbReference>
<dbReference type="PROSITE" id="PS50983">
    <property type="entry name" value="FE_B12_PBP"/>
    <property type="match status" value="1"/>
</dbReference>
<evidence type="ECO:0000256" key="1">
    <source>
        <dbReference type="ARBA" id="ARBA00022729"/>
    </source>
</evidence>
<evidence type="ECO:0000313" key="3">
    <source>
        <dbReference type="EMBL" id="TVO78260.1"/>
    </source>
</evidence>
<protein>
    <submittedName>
        <fullName evidence="3">ABC transporter substrate-binding protein</fullName>
    </submittedName>
</protein>
<sequence length="273" mass="29602">MTFSGIPAVDAFGQHHAALGRDARIVSLVPSITELLCDLGLADQLVGRTGFCIHPREALRRVPKVGGTKDVKLDRIRDLAPTHVIVNVDENPRPVAEALAAFVPNVVVTHPGAPEDNRGLYALMGHLFDCRPAAEALTAALDAALVEARAVGASLPAESVLYLIWREPWMTVSRETYIAATLATVGWHTVPADAAERYPSFDWHAPWLAGVDRVLLSTEPYRFQDKHLAEVAASSARPAQLIDGEWTSWYGSRAVAGLRALARLRRALADARA</sequence>
<comment type="caution">
    <text evidence="3">The sequence shown here is derived from an EMBL/GenBank/DDBJ whole genome shotgun (WGS) entry which is preliminary data.</text>
</comment>
<dbReference type="Gene3D" id="3.40.50.1980">
    <property type="entry name" value="Nitrogenase molybdenum iron protein domain"/>
    <property type="match status" value="2"/>
</dbReference>
<dbReference type="InterPro" id="IPR050902">
    <property type="entry name" value="ABC_Transporter_SBP"/>
</dbReference>
<proteinExistence type="predicted"/>